<sequence>MSSGGARMAGRRQHVAFLAGRGARIGLGVLGAFVAVAIVVGIFGGSSSKPRNLVDASTRAADSAATPTAAATPGFTPSPSGARSDAGSPSGTTSGTPSSDDGWPGLPYSAAPAPSPGTGTGTADGRTTGSGTAAGTTASTISTSTIAATSATATGTTVTGSGDTDPAGGGPAGSETTGAGPTGAGTSRGNALAPAAAGGPTQASGSTYYANCTAARAAGIAPLYRGDPGYRAGLDADDDGIACETTSSTTSSTTSGPAAGSGATYYANCTAARDAGVAPLYRGDPGYRSGLDADDDGIACETTSSTSTAQRLPATTPAAQAAAPAAAQSAAPSTTQNATPPATRPVPATESTSPPPPAPTSAAPAPTTAPVHTTVPVPTGGQPVGYANCAAARAAGVTPLHSGDAGYSSDLDRDGDGIACE</sequence>
<gene>
    <name evidence="4" type="ordered locus">FRAAL3981</name>
</gene>
<dbReference type="HOGENOM" id="CLU_773283_0_0_11"/>
<accession>Q0RIP4</accession>
<feature type="compositionally biased region" description="Low complexity" evidence="1">
    <location>
        <begin position="64"/>
        <end position="102"/>
    </location>
</feature>
<keyword evidence="2" id="KW-0812">Transmembrane</keyword>
<feature type="region of interest" description="Disordered" evidence="1">
    <location>
        <begin position="240"/>
        <end position="260"/>
    </location>
</feature>
<keyword evidence="5" id="KW-1185">Reference proteome</keyword>
<feature type="transmembrane region" description="Helical" evidence="2">
    <location>
        <begin position="21"/>
        <end position="43"/>
    </location>
</feature>
<feature type="domain" description="Excalibur calcium-binding" evidence="3">
    <location>
        <begin position="265"/>
        <end position="301"/>
    </location>
</feature>
<dbReference type="eggNOG" id="COG0791">
    <property type="taxonomic scope" value="Bacteria"/>
</dbReference>
<dbReference type="SMART" id="SM00894">
    <property type="entry name" value="Excalibur"/>
    <property type="match status" value="3"/>
</dbReference>
<feature type="compositionally biased region" description="Low complexity" evidence="1">
    <location>
        <begin position="313"/>
        <end position="352"/>
    </location>
</feature>
<reference evidence="4 5" key="1">
    <citation type="journal article" date="2007" name="Genome Res.">
        <title>Genome characteristics of facultatively symbiotic Frankia sp. strains reflect host range and host plant biogeography.</title>
        <authorList>
            <person name="Normand P."/>
            <person name="Lapierre P."/>
            <person name="Tisa L.S."/>
            <person name="Gogarten J.P."/>
            <person name="Alloisio N."/>
            <person name="Bagnarol E."/>
            <person name="Bassi C.A."/>
            <person name="Berry A.M."/>
            <person name="Bickhart D.M."/>
            <person name="Choisne N."/>
            <person name="Couloux A."/>
            <person name="Cournoyer B."/>
            <person name="Cruveiller S."/>
            <person name="Daubin V."/>
            <person name="Demange N."/>
            <person name="Francino M.P."/>
            <person name="Goltsman E."/>
            <person name="Huang Y."/>
            <person name="Kopp O.R."/>
            <person name="Labarre L."/>
            <person name="Lapidus A."/>
            <person name="Lavire C."/>
            <person name="Marechal J."/>
            <person name="Martinez M."/>
            <person name="Mastronunzio J.E."/>
            <person name="Mullin B.C."/>
            <person name="Niemann J."/>
            <person name="Pujic P."/>
            <person name="Rawnsley T."/>
            <person name="Rouy Z."/>
            <person name="Schenowitz C."/>
            <person name="Sellstedt A."/>
            <person name="Tavares F."/>
            <person name="Tomkins J.P."/>
            <person name="Vallenet D."/>
            <person name="Valverde C."/>
            <person name="Wall L.G."/>
            <person name="Wang Y."/>
            <person name="Medigue C."/>
            <person name="Benson D.R."/>
        </authorList>
    </citation>
    <scope>NUCLEOTIDE SEQUENCE [LARGE SCALE GENOMIC DNA]</scope>
    <source>
        <strain evidence="5">DSM 45986 / CECT 9034 / ACN14a</strain>
    </source>
</reference>
<organism evidence="4 5">
    <name type="scientific">Frankia alni (strain DSM 45986 / CECT 9034 / ACN14a)</name>
    <dbReference type="NCBI Taxonomy" id="326424"/>
    <lineage>
        <taxon>Bacteria</taxon>
        <taxon>Bacillati</taxon>
        <taxon>Actinomycetota</taxon>
        <taxon>Actinomycetes</taxon>
        <taxon>Frankiales</taxon>
        <taxon>Frankiaceae</taxon>
        <taxon>Frankia</taxon>
    </lineage>
</organism>
<feature type="domain" description="Excalibur calcium-binding" evidence="3">
    <location>
        <begin position="385"/>
        <end position="421"/>
    </location>
</feature>
<dbReference type="eggNOG" id="COG3064">
    <property type="taxonomic scope" value="Bacteria"/>
</dbReference>
<dbReference type="EMBL" id="CT573213">
    <property type="protein sequence ID" value="CAJ62623.1"/>
    <property type="molecule type" value="Genomic_DNA"/>
</dbReference>
<feature type="compositionally biased region" description="Low complexity" evidence="1">
    <location>
        <begin position="245"/>
        <end position="260"/>
    </location>
</feature>
<evidence type="ECO:0000256" key="1">
    <source>
        <dbReference type="SAM" id="MobiDB-lite"/>
    </source>
</evidence>
<feature type="compositionally biased region" description="Low complexity" evidence="1">
    <location>
        <begin position="189"/>
        <end position="204"/>
    </location>
</feature>
<feature type="compositionally biased region" description="Low complexity" evidence="1">
    <location>
        <begin position="360"/>
        <end position="379"/>
    </location>
</feature>
<dbReference type="STRING" id="326424.FRAAL3981"/>
<feature type="compositionally biased region" description="Basic and acidic residues" evidence="1">
    <location>
        <begin position="410"/>
        <end position="421"/>
    </location>
</feature>
<feature type="region of interest" description="Disordered" evidence="1">
    <location>
        <begin position="398"/>
        <end position="421"/>
    </location>
</feature>
<protein>
    <recommendedName>
        <fullName evidence="3">Excalibur calcium-binding domain-containing protein</fullName>
    </recommendedName>
</protein>
<dbReference type="Pfam" id="PF05901">
    <property type="entry name" value="Excalibur"/>
    <property type="match status" value="3"/>
</dbReference>
<evidence type="ECO:0000259" key="3">
    <source>
        <dbReference type="SMART" id="SM00894"/>
    </source>
</evidence>
<keyword evidence="2" id="KW-1133">Transmembrane helix</keyword>
<proteinExistence type="predicted"/>
<name>Q0RIP4_FRAAA</name>
<keyword evidence="2" id="KW-0472">Membrane</keyword>
<evidence type="ECO:0000256" key="2">
    <source>
        <dbReference type="SAM" id="Phobius"/>
    </source>
</evidence>
<feature type="domain" description="Excalibur calcium-binding" evidence="3">
    <location>
        <begin position="208"/>
        <end position="244"/>
    </location>
</feature>
<dbReference type="Proteomes" id="UP000000657">
    <property type="component" value="Chromosome"/>
</dbReference>
<evidence type="ECO:0000313" key="4">
    <source>
        <dbReference type="EMBL" id="CAJ62623.1"/>
    </source>
</evidence>
<evidence type="ECO:0000313" key="5">
    <source>
        <dbReference type="Proteomes" id="UP000000657"/>
    </source>
</evidence>
<dbReference type="AlphaFoldDB" id="Q0RIP4"/>
<feature type="region of interest" description="Disordered" evidence="1">
    <location>
        <begin position="64"/>
        <end position="204"/>
    </location>
</feature>
<feature type="compositionally biased region" description="Polar residues" evidence="1">
    <location>
        <begin position="301"/>
        <end position="310"/>
    </location>
</feature>
<dbReference type="KEGG" id="fal:FRAAL3981"/>
<dbReference type="InterPro" id="IPR008613">
    <property type="entry name" value="Excalibur_Ca-bd_domain"/>
</dbReference>
<feature type="compositionally biased region" description="Low complexity" evidence="1">
    <location>
        <begin position="121"/>
        <end position="166"/>
    </location>
</feature>
<feature type="region of interest" description="Disordered" evidence="1">
    <location>
        <begin position="290"/>
        <end position="385"/>
    </location>
</feature>